<gene>
    <name evidence="1" type="ORF">VI08_05745</name>
</gene>
<name>A0A0F3KZ23_9GAMM</name>
<reference evidence="1 2" key="1">
    <citation type="submission" date="2015-03" db="EMBL/GenBank/DDBJ databases">
        <title>Draft genome sequence of Luteibacter yeojuensis strain SU11.</title>
        <authorList>
            <person name="Sulaiman J."/>
            <person name="Priya K."/>
            <person name="Chan K.-G."/>
        </authorList>
    </citation>
    <scope>NUCLEOTIDE SEQUENCE [LARGE SCALE GENOMIC DNA]</scope>
    <source>
        <strain evidence="1 2">SU11</strain>
    </source>
</reference>
<comment type="caution">
    <text evidence="1">The sequence shown here is derived from an EMBL/GenBank/DDBJ whole genome shotgun (WGS) entry which is preliminary data.</text>
</comment>
<sequence length="253" mass="28548">MYMMYVDESGDPGLVNSPTSVFALTGLMLHEARWRETMSGILAYRYHMRDRFGLKIREEIHASPLINKPGDLVRIPRNDRLAILRHFLDTIAALPGISITGVVVDKSDKPMHYDPHRKAWEALLQRFDSTLSNARFSGAMPRHERGMVIVDGDQSGRLVSLVRRMRHVNHVPCTHGGASENRPTHHIIEDPVFRDSRHSMMIQAADVAAYFLLQQETPNAYMRKTGGKAYFKRLAPILDPAADGGDVQGLVRL</sequence>
<evidence type="ECO:0000313" key="1">
    <source>
        <dbReference type="EMBL" id="KJV36187.1"/>
    </source>
</evidence>
<proteinExistence type="predicted"/>
<dbReference type="Pfam" id="PF12686">
    <property type="entry name" value="DUF3800"/>
    <property type="match status" value="1"/>
</dbReference>
<accession>A0A0F3KZ23</accession>
<dbReference type="OrthoDB" id="9800818at2"/>
<evidence type="ECO:0000313" key="2">
    <source>
        <dbReference type="Proteomes" id="UP000033651"/>
    </source>
</evidence>
<keyword evidence="2" id="KW-1185">Reference proteome</keyword>
<dbReference type="PATRIC" id="fig|345309.4.peg.309"/>
<dbReference type="AlphaFoldDB" id="A0A0F3KZ23"/>
<protein>
    <recommendedName>
        <fullName evidence="3">DUF3800 domain-containing protein</fullName>
    </recommendedName>
</protein>
<evidence type="ECO:0008006" key="3">
    <source>
        <dbReference type="Google" id="ProtNLM"/>
    </source>
</evidence>
<dbReference type="Proteomes" id="UP000033651">
    <property type="component" value="Unassembled WGS sequence"/>
</dbReference>
<dbReference type="EMBL" id="JZRB01000011">
    <property type="protein sequence ID" value="KJV36187.1"/>
    <property type="molecule type" value="Genomic_DNA"/>
</dbReference>
<dbReference type="RefSeq" id="WP_045828606.1">
    <property type="nucleotide sequence ID" value="NZ_JZRB01000011.1"/>
</dbReference>
<organism evidence="1 2">
    <name type="scientific">Luteibacter yeojuensis</name>
    <dbReference type="NCBI Taxonomy" id="345309"/>
    <lineage>
        <taxon>Bacteria</taxon>
        <taxon>Pseudomonadati</taxon>
        <taxon>Pseudomonadota</taxon>
        <taxon>Gammaproteobacteria</taxon>
        <taxon>Lysobacterales</taxon>
        <taxon>Rhodanobacteraceae</taxon>
        <taxon>Luteibacter</taxon>
    </lineage>
</organism>
<dbReference type="InterPro" id="IPR024524">
    <property type="entry name" value="DUF3800"/>
</dbReference>